<organism evidence="2 3">
    <name type="scientific">Spodoptera exigua</name>
    <name type="common">Beet armyworm</name>
    <name type="synonym">Noctua fulgens</name>
    <dbReference type="NCBI Taxonomy" id="7107"/>
    <lineage>
        <taxon>Eukaryota</taxon>
        <taxon>Metazoa</taxon>
        <taxon>Ecdysozoa</taxon>
        <taxon>Arthropoda</taxon>
        <taxon>Hexapoda</taxon>
        <taxon>Insecta</taxon>
        <taxon>Pterygota</taxon>
        <taxon>Neoptera</taxon>
        <taxon>Endopterygota</taxon>
        <taxon>Lepidoptera</taxon>
        <taxon>Glossata</taxon>
        <taxon>Ditrysia</taxon>
        <taxon>Noctuoidea</taxon>
        <taxon>Noctuidae</taxon>
        <taxon>Amphipyrinae</taxon>
        <taxon>Spodoptera</taxon>
    </lineage>
</organism>
<protein>
    <submittedName>
        <fullName evidence="2">Uncharacterized protein</fullName>
    </submittedName>
</protein>
<name>A0A835GND0_SPOEX</name>
<sequence length="174" mass="17812">MINTMWCKGIFFFCLVAVVFQKTTCLPLGYQGPTNPCNQLIPESFAGSPIITEILPSLQFGDITVSGDLPISGSIKVKGVFPVYGTVTLDGALPSSGSAVVNTGCGVVSQVAIEGYAAATGTGTGTAATTLGFNGRVSDKRLLTVSRERVSARLAATLGWATVVTATGAETSGE</sequence>
<dbReference type="EMBL" id="JACKWZ010000030">
    <property type="protein sequence ID" value="KAF9420640.1"/>
    <property type="molecule type" value="Genomic_DNA"/>
</dbReference>
<evidence type="ECO:0000313" key="2">
    <source>
        <dbReference type="EMBL" id="KAF9420640.1"/>
    </source>
</evidence>
<keyword evidence="3" id="KW-1185">Reference proteome</keyword>
<feature type="chain" id="PRO_5032333739" evidence="1">
    <location>
        <begin position="26"/>
        <end position="174"/>
    </location>
</feature>
<gene>
    <name evidence="2" type="ORF">HW555_003187</name>
</gene>
<proteinExistence type="predicted"/>
<reference evidence="2" key="1">
    <citation type="submission" date="2020-08" db="EMBL/GenBank/DDBJ databases">
        <title>Spodoptera exigua strain:BAW_Kor-Di-RS1 Genome sequencing and assembly.</title>
        <authorList>
            <person name="Kim J."/>
            <person name="Nam H.Y."/>
            <person name="Kwon M."/>
            <person name="Choi J.H."/>
            <person name="Cho S.R."/>
            <person name="Kim G.-H."/>
        </authorList>
    </citation>
    <scope>NUCLEOTIDE SEQUENCE</scope>
    <source>
        <strain evidence="2">BAW_Kor-Di-RS1</strain>
        <tissue evidence="2">Whole-body</tissue>
    </source>
</reference>
<evidence type="ECO:0000256" key="1">
    <source>
        <dbReference type="SAM" id="SignalP"/>
    </source>
</evidence>
<evidence type="ECO:0000313" key="3">
    <source>
        <dbReference type="Proteomes" id="UP000648187"/>
    </source>
</evidence>
<accession>A0A835GND0</accession>
<dbReference type="Proteomes" id="UP000648187">
    <property type="component" value="Unassembled WGS sequence"/>
</dbReference>
<feature type="signal peptide" evidence="1">
    <location>
        <begin position="1"/>
        <end position="25"/>
    </location>
</feature>
<dbReference type="AlphaFoldDB" id="A0A835GND0"/>
<comment type="caution">
    <text evidence="2">The sequence shown here is derived from an EMBL/GenBank/DDBJ whole genome shotgun (WGS) entry which is preliminary data.</text>
</comment>
<keyword evidence="1" id="KW-0732">Signal</keyword>